<keyword evidence="2" id="KW-1185">Reference proteome</keyword>
<dbReference type="InterPro" id="IPR036457">
    <property type="entry name" value="PPM-type-like_dom_sf"/>
</dbReference>
<evidence type="ECO:0000313" key="2">
    <source>
        <dbReference type="Proteomes" id="UP000029120"/>
    </source>
</evidence>
<dbReference type="Gramene" id="KFK29919">
    <property type="protein sequence ID" value="KFK29919"/>
    <property type="gene ID" value="AALP_AA7G195500"/>
</dbReference>
<dbReference type="EMBL" id="CM002875">
    <property type="protein sequence ID" value="KFK29919.1"/>
    <property type="molecule type" value="Genomic_DNA"/>
</dbReference>
<reference evidence="2" key="1">
    <citation type="journal article" date="2015" name="Nat. Plants">
        <title>Genome expansion of Arabis alpina linked with retrotransposition and reduced symmetric DNA methylation.</title>
        <authorList>
            <person name="Willing E.M."/>
            <person name="Rawat V."/>
            <person name="Mandakova T."/>
            <person name="Maumus F."/>
            <person name="James G.V."/>
            <person name="Nordstroem K.J."/>
            <person name="Becker C."/>
            <person name="Warthmann N."/>
            <person name="Chica C."/>
            <person name="Szarzynska B."/>
            <person name="Zytnicki M."/>
            <person name="Albani M.C."/>
            <person name="Kiefer C."/>
            <person name="Bergonzi S."/>
            <person name="Castaings L."/>
            <person name="Mateos J.L."/>
            <person name="Berns M.C."/>
            <person name="Bujdoso N."/>
            <person name="Piofczyk T."/>
            <person name="de Lorenzo L."/>
            <person name="Barrero-Sicilia C."/>
            <person name="Mateos I."/>
            <person name="Piednoel M."/>
            <person name="Hagmann J."/>
            <person name="Chen-Min-Tao R."/>
            <person name="Iglesias-Fernandez R."/>
            <person name="Schuster S.C."/>
            <person name="Alonso-Blanco C."/>
            <person name="Roudier F."/>
            <person name="Carbonero P."/>
            <person name="Paz-Ares J."/>
            <person name="Davis S.J."/>
            <person name="Pecinka A."/>
            <person name="Quesneville H."/>
            <person name="Colot V."/>
            <person name="Lysak M.A."/>
            <person name="Weigel D."/>
            <person name="Coupland G."/>
            <person name="Schneeberger K."/>
        </authorList>
    </citation>
    <scope>NUCLEOTIDE SEQUENCE [LARGE SCALE GENOMIC DNA]</scope>
    <source>
        <strain evidence="2">cv. Pajares</strain>
    </source>
</reference>
<dbReference type="eggNOG" id="KOG0698">
    <property type="taxonomic scope" value="Eukaryota"/>
</dbReference>
<accession>A0A087GJ67</accession>
<dbReference type="Gene3D" id="3.60.40.10">
    <property type="entry name" value="PPM-type phosphatase domain"/>
    <property type="match status" value="1"/>
</dbReference>
<name>A0A087GJ67_ARAAL</name>
<dbReference type="Proteomes" id="UP000029120">
    <property type="component" value="Chromosome 7"/>
</dbReference>
<sequence>MIDQIIDPVSESTYKEIWMATAKMWDVMSNDEAEELKRRSSAKSLLVESAMVLWRRKRRSITMDDISALCLFFNVS</sequence>
<dbReference type="AlphaFoldDB" id="A0A087GJ67"/>
<proteinExistence type="predicted"/>
<protein>
    <submittedName>
        <fullName evidence="1">Uncharacterized protein</fullName>
    </submittedName>
</protein>
<organism evidence="1 2">
    <name type="scientific">Arabis alpina</name>
    <name type="common">Alpine rock-cress</name>
    <dbReference type="NCBI Taxonomy" id="50452"/>
    <lineage>
        <taxon>Eukaryota</taxon>
        <taxon>Viridiplantae</taxon>
        <taxon>Streptophyta</taxon>
        <taxon>Embryophyta</taxon>
        <taxon>Tracheophyta</taxon>
        <taxon>Spermatophyta</taxon>
        <taxon>Magnoliopsida</taxon>
        <taxon>eudicotyledons</taxon>
        <taxon>Gunneridae</taxon>
        <taxon>Pentapetalae</taxon>
        <taxon>rosids</taxon>
        <taxon>malvids</taxon>
        <taxon>Brassicales</taxon>
        <taxon>Brassicaceae</taxon>
        <taxon>Arabideae</taxon>
        <taxon>Arabis</taxon>
    </lineage>
</organism>
<dbReference type="OrthoDB" id="1723891at2759"/>
<gene>
    <name evidence="1" type="ordered locus">AALP_Aa7g195500</name>
</gene>
<evidence type="ECO:0000313" key="1">
    <source>
        <dbReference type="EMBL" id="KFK29919.1"/>
    </source>
</evidence>